<organism evidence="1 2">
    <name type="scientific">Caerostris darwini</name>
    <dbReference type="NCBI Taxonomy" id="1538125"/>
    <lineage>
        <taxon>Eukaryota</taxon>
        <taxon>Metazoa</taxon>
        <taxon>Ecdysozoa</taxon>
        <taxon>Arthropoda</taxon>
        <taxon>Chelicerata</taxon>
        <taxon>Arachnida</taxon>
        <taxon>Araneae</taxon>
        <taxon>Araneomorphae</taxon>
        <taxon>Entelegynae</taxon>
        <taxon>Araneoidea</taxon>
        <taxon>Araneidae</taxon>
        <taxon>Caerostris</taxon>
    </lineage>
</organism>
<reference evidence="1 2" key="1">
    <citation type="submission" date="2021-06" db="EMBL/GenBank/DDBJ databases">
        <title>Caerostris darwini draft genome.</title>
        <authorList>
            <person name="Kono N."/>
            <person name="Arakawa K."/>
        </authorList>
    </citation>
    <scope>NUCLEOTIDE SEQUENCE [LARGE SCALE GENOMIC DNA]</scope>
</reference>
<dbReference type="AlphaFoldDB" id="A0AAV4UML9"/>
<keyword evidence="2" id="KW-1185">Reference proteome</keyword>
<evidence type="ECO:0000313" key="1">
    <source>
        <dbReference type="EMBL" id="GIY59034.1"/>
    </source>
</evidence>
<evidence type="ECO:0000313" key="2">
    <source>
        <dbReference type="Proteomes" id="UP001054837"/>
    </source>
</evidence>
<accession>A0AAV4UML9</accession>
<sequence length="147" mass="16053">MPSINCNLPIECAGQHLTKDCSITNHTENPICANCNGSHPVSYRGCPKFPKLNSTTNKQPANPVTFNSNFAKPNISYSAIISNNSNITNDTPSPLNTLKEAVFDSEILLLLQVIKNVLPAIKNATKSYDKMYALIKVASEVFEQANI</sequence>
<protein>
    <submittedName>
        <fullName evidence="1">Uncharacterized protein</fullName>
    </submittedName>
</protein>
<gene>
    <name evidence="1" type="ORF">CDAR_275451</name>
</gene>
<dbReference type="EMBL" id="BPLQ01011596">
    <property type="protein sequence ID" value="GIY59034.1"/>
    <property type="molecule type" value="Genomic_DNA"/>
</dbReference>
<name>A0AAV4UML9_9ARAC</name>
<proteinExistence type="predicted"/>
<comment type="caution">
    <text evidence="1">The sequence shown here is derived from an EMBL/GenBank/DDBJ whole genome shotgun (WGS) entry which is preliminary data.</text>
</comment>
<dbReference type="Proteomes" id="UP001054837">
    <property type="component" value="Unassembled WGS sequence"/>
</dbReference>